<name>A0A9N9HU23_9GLOM</name>
<organism evidence="1 2">
    <name type="scientific">Dentiscutata erythropus</name>
    <dbReference type="NCBI Taxonomy" id="1348616"/>
    <lineage>
        <taxon>Eukaryota</taxon>
        <taxon>Fungi</taxon>
        <taxon>Fungi incertae sedis</taxon>
        <taxon>Mucoromycota</taxon>
        <taxon>Glomeromycotina</taxon>
        <taxon>Glomeromycetes</taxon>
        <taxon>Diversisporales</taxon>
        <taxon>Gigasporaceae</taxon>
        <taxon>Dentiscutata</taxon>
    </lineage>
</organism>
<comment type="caution">
    <text evidence="1">The sequence shown here is derived from an EMBL/GenBank/DDBJ whole genome shotgun (WGS) entry which is preliminary data.</text>
</comment>
<accession>A0A9N9HU23</accession>
<dbReference type="AlphaFoldDB" id="A0A9N9HU23"/>
<sequence>KKIGILPLLSDTKIDVSTYTIQDLADVEKNEVDELVIDLMTNLSDPTIEHQLNE</sequence>
<keyword evidence="2" id="KW-1185">Reference proteome</keyword>
<evidence type="ECO:0000313" key="2">
    <source>
        <dbReference type="Proteomes" id="UP000789405"/>
    </source>
</evidence>
<reference evidence="1" key="1">
    <citation type="submission" date="2021-06" db="EMBL/GenBank/DDBJ databases">
        <authorList>
            <person name="Kallberg Y."/>
            <person name="Tangrot J."/>
            <person name="Rosling A."/>
        </authorList>
    </citation>
    <scope>NUCLEOTIDE SEQUENCE</scope>
    <source>
        <strain evidence="1">MA453B</strain>
    </source>
</reference>
<dbReference type="EMBL" id="CAJVPY010009150">
    <property type="protein sequence ID" value="CAG8705356.1"/>
    <property type="molecule type" value="Genomic_DNA"/>
</dbReference>
<gene>
    <name evidence="1" type="ORF">DERYTH_LOCUS13246</name>
</gene>
<evidence type="ECO:0000313" key="1">
    <source>
        <dbReference type="EMBL" id="CAG8705356.1"/>
    </source>
</evidence>
<dbReference type="Proteomes" id="UP000789405">
    <property type="component" value="Unassembled WGS sequence"/>
</dbReference>
<feature type="non-terminal residue" evidence="1">
    <location>
        <position position="1"/>
    </location>
</feature>
<protein>
    <submittedName>
        <fullName evidence="1">23467_t:CDS:1</fullName>
    </submittedName>
</protein>
<proteinExistence type="predicted"/>